<protein>
    <submittedName>
        <fullName evidence="2">Uncharacterized protein</fullName>
    </submittedName>
</protein>
<dbReference type="Proteomes" id="UP000681722">
    <property type="component" value="Unassembled WGS sequence"/>
</dbReference>
<sequence length="455" mass="52133">MLTSIFYLFFLTTIVTCEDFSSITNKTSVIAKLYLNSAEIAYKIAPFQLPVAFSNDEWSQIRPETIRLSGRYIQITSQIIKQEKTSLNGHKVLICQSNCSQTIEVLMIDDKINLVKDLKDGTYFIIGDNERIKYFDIPPTAKYMVDFTFETLRDEYLYLQMINNQLKWQAYYDLLLEDNDEHGTTLIGYADMQNSGVNTIRVDDAELFGGDITIKAPSYFKNGYANGESADINARPEYNAPPPSVSLGQELQGIYVFKISKPFAIEANTNYILPMVRPTIEVERYVSIEKYFQQTNNAGNPERMYRLKSDQFLPKGNAFVRENNRLVGETLWPDQTANNTYAFALGKDYDVTYSETVTLLANESSKPISDNILISQYQKSTKQTYLINLKLENFKGRTIRIEYTQQLTGSLNYIFQAVDNNSNFKQVGSNINANFTLSASESQEHKYRIVYQTQN</sequence>
<dbReference type="OrthoDB" id="9989889at2759"/>
<name>A0A813Z4F1_9BILA</name>
<keyword evidence="4" id="KW-1185">Reference proteome</keyword>
<feature type="chain" id="PRO_5036223704" evidence="1">
    <location>
        <begin position="18"/>
        <end position="455"/>
    </location>
</feature>
<dbReference type="Proteomes" id="UP000663829">
    <property type="component" value="Unassembled WGS sequence"/>
</dbReference>
<dbReference type="EMBL" id="CAJNOQ010001410">
    <property type="protein sequence ID" value="CAF0893108.1"/>
    <property type="molecule type" value="Genomic_DNA"/>
</dbReference>
<evidence type="ECO:0000313" key="4">
    <source>
        <dbReference type="Proteomes" id="UP000663829"/>
    </source>
</evidence>
<accession>A0A813Z4F1</accession>
<dbReference type="AlphaFoldDB" id="A0A813Z4F1"/>
<evidence type="ECO:0000256" key="1">
    <source>
        <dbReference type="SAM" id="SignalP"/>
    </source>
</evidence>
<dbReference type="PANTHER" id="PTHR38075">
    <property type="entry name" value="DUF4139 DOMAIN-CONTAINING PROTEIN"/>
    <property type="match status" value="1"/>
</dbReference>
<feature type="signal peptide" evidence="1">
    <location>
        <begin position="1"/>
        <end position="17"/>
    </location>
</feature>
<gene>
    <name evidence="2" type="ORF">GPM918_LOCUS8229</name>
    <name evidence="3" type="ORF">SRO942_LOCUS8229</name>
</gene>
<dbReference type="EMBL" id="CAJOBC010001410">
    <property type="protein sequence ID" value="CAF3677001.1"/>
    <property type="molecule type" value="Genomic_DNA"/>
</dbReference>
<proteinExistence type="predicted"/>
<keyword evidence="1" id="KW-0732">Signal</keyword>
<dbReference type="PANTHER" id="PTHR38075:SF1">
    <property type="entry name" value="DUF4139 DOMAIN-CONTAINING PROTEIN"/>
    <property type="match status" value="1"/>
</dbReference>
<organism evidence="2 4">
    <name type="scientific">Didymodactylos carnosus</name>
    <dbReference type="NCBI Taxonomy" id="1234261"/>
    <lineage>
        <taxon>Eukaryota</taxon>
        <taxon>Metazoa</taxon>
        <taxon>Spiralia</taxon>
        <taxon>Gnathifera</taxon>
        <taxon>Rotifera</taxon>
        <taxon>Eurotatoria</taxon>
        <taxon>Bdelloidea</taxon>
        <taxon>Philodinida</taxon>
        <taxon>Philodinidae</taxon>
        <taxon>Didymodactylos</taxon>
    </lineage>
</organism>
<evidence type="ECO:0000313" key="3">
    <source>
        <dbReference type="EMBL" id="CAF3677001.1"/>
    </source>
</evidence>
<evidence type="ECO:0000313" key="2">
    <source>
        <dbReference type="EMBL" id="CAF0893108.1"/>
    </source>
</evidence>
<comment type="caution">
    <text evidence="2">The sequence shown here is derived from an EMBL/GenBank/DDBJ whole genome shotgun (WGS) entry which is preliminary data.</text>
</comment>
<reference evidence="2" key="1">
    <citation type="submission" date="2021-02" db="EMBL/GenBank/DDBJ databases">
        <authorList>
            <person name="Nowell W R."/>
        </authorList>
    </citation>
    <scope>NUCLEOTIDE SEQUENCE</scope>
</reference>